<proteinExistence type="predicted"/>
<gene>
    <name evidence="2" type="ORF">ACFOW6_16705</name>
</gene>
<dbReference type="Proteomes" id="UP001595799">
    <property type="component" value="Unassembled WGS sequence"/>
</dbReference>
<evidence type="ECO:0000256" key="1">
    <source>
        <dbReference type="SAM" id="Phobius"/>
    </source>
</evidence>
<keyword evidence="1" id="KW-0812">Transmembrane</keyword>
<evidence type="ECO:0000313" key="3">
    <source>
        <dbReference type="Proteomes" id="UP001595799"/>
    </source>
</evidence>
<keyword evidence="1" id="KW-1133">Transmembrane helix</keyword>
<feature type="transmembrane region" description="Helical" evidence="1">
    <location>
        <begin position="49"/>
        <end position="72"/>
    </location>
</feature>
<comment type="caution">
    <text evidence="2">The sequence shown here is derived from an EMBL/GenBank/DDBJ whole genome shotgun (WGS) entry which is preliminary data.</text>
</comment>
<organism evidence="2 3">
    <name type="scientific">Fodinicurvata halophila</name>
    <dbReference type="NCBI Taxonomy" id="1419723"/>
    <lineage>
        <taxon>Bacteria</taxon>
        <taxon>Pseudomonadati</taxon>
        <taxon>Pseudomonadota</taxon>
        <taxon>Alphaproteobacteria</taxon>
        <taxon>Rhodospirillales</taxon>
        <taxon>Rhodovibrionaceae</taxon>
        <taxon>Fodinicurvata</taxon>
    </lineage>
</organism>
<reference evidence="3" key="1">
    <citation type="journal article" date="2019" name="Int. J. Syst. Evol. Microbiol.">
        <title>The Global Catalogue of Microorganisms (GCM) 10K type strain sequencing project: providing services to taxonomists for standard genome sequencing and annotation.</title>
        <authorList>
            <consortium name="The Broad Institute Genomics Platform"/>
            <consortium name="The Broad Institute Genome Sequencing Center for Infectious Disease"/>
            <person name="Wu L."/>
            <person name="Ma J."/>
        </authorList>
    </citation>
    <scope>NUCLEOTIDE SEQUENCE [LARGE SCALE GENOMIC DNA]</scope>
    <source>
        <strain evidence="3">CECT 8472</strain>
    </source>
</reference>
<accession>A0ABV8UQJ5</accession>
<keyword evidence="1" id="KW-0472">Membrane</keyword>
<evidence type="ECO:0008006" key="4">
    <source>
        <dbReference type="Google" id="ProtNLM"/>
    </source>
</evidence>
<sequence length="144" mass="15082">MNELRSLAARFAAALFLVSLAVLALVGAAVWGAFALYLRLEEVMDAASAAAVTGGVVLLCAAVLAGIACLVLRRSTPPRRQQPAVDPTSGLPLGKETSFKGLPLPGRPWERVFAGVVAGFCLGASPELRRSLSKIIEDYTRSSS</sequence>
<dbReference type="RefSeq" id="WP_382423565.1">
    <property type="nucleotide sequence ID" value="NZ_JBHSCW010000011.1"/>
</dbReference>
<name>A0ABV8UQJ5_9PROT</name>
<keyword evidence="3" id="KW-1185">Reference proteome</keyword>
<dbReference type="EMBL" id="JBHSCW010000011">
    <property type="protein sequence ID" value="MFC4353190.1"/>
    <property type="molecule type" value="Genomic_DNA"/>
</dbReference>
<feature type="transmembrane region" description="Helical" evidence="1">
    <location>
        <begin position="12"/>
        <end position="37"/>
    </location>
</feature>
<evidence type="ECO:0000313" key="2">
    <source>
        <dbReference type="EMBL" id="MFC4353190.1"/>
    </source>
</evidence>
<protein>
    <recommendedName>
        <fullName evidence="4">Phage holin family protein</fullName>
    </recommendedName>
</protein>